<organism evidence="4 5">
    <name type="scientific">Aphanomyces stellatus</name>
    <dbReference type="NCBI Taxonomy" id="120398"/>
    <lineage>
        <taxon>Eukaryota</taxon>
        <taxon>Sar</taxon>
        <taxon>Stramenopiles</taxon>
        <taxon>Oomycota</taxon>
        <taxon>Saprolegniomycetes</taxon>
        <taxon>Saprolegniales</taxon>
        <taxon>Verrucalvaceae</taxon>
        <taxon>Aphanomyces</taxon>
    </lineage>
</organism>
<keyword evidence="2" id="KW-0472">Membrane</keyword>
<evidence type="ECO:0000313" key="5">
    <source>
        <dbReference type="Proteomes" id="UP000332933"/>
    </source>
</evidence>
<name>A0A485KQM2_9STRA</name>
<dbReference type="Proteomes" id="UP000332933">
    <property type="component" value="Unassembled WGS sequence"/>
</dbReference>
<proteinExistence type="predicted"/>
<dbReference type="OrthoDB" id="63277at2759"/>
<evidence type="ECO:0000256" key="1">
    <source>
        <dbReference type="SAM" id="MobiDB-lite"/>
    </source>
</evidence>
<gene>
    <name evidence="4" type="primary">Aste57867_10158</name>
    <name evidence="3" type="ORF">As57867_010119</name>
    <name evidence="4" type="ORF">ASTE57867_10158</name>
</gene>
<keyword evidence="5" id="KW-1185">Reference proteome</keyword>
<feature type="compositionally biased region" description="Basic and acidic residues" evidence="1">
    <location>
        <begin position="223"/>
        <end position="232"/>
    </location>
</feature>
<evidence type="ECO:0000313" key="3">
    <source>
        <dbReference type="EMBL" id="KAF0699258.1"/>
    </source>
</evidence>
<feature type="transmembrane region" description="Helical" evidence="2">
    <location>
        <begin position="21"/>
        <end position="42"/>
    </location>
</feature>
<keyword evidence="2" id="KW-1133">Transmembrane helix</keyword>
<feature type="transmembrane region" description="Helical" evidence="2">
    <location>
        <begin position="69"/>
        <end position="92"/>
    </location>
</feature>
<reference evidence="4 5" key="1">
    <citation type="submission" date="2019-03" db="EMBL/GenBank/DDBJ databases">
        <authorList>
            <person name="Gaulin E."/>
            <person name="Dumas B."/>
        </authorList>
    </citation>
    <scope>NUCLEOTIDE SEQUENCE [LARGE SCALE GENOMIC DNA]</scope>
    <source>
        <strain evidence="4">CBS 568.67</strain>
    </source>
</reference>
<sequence length="232" mass="25161">MFTTRASQRVNKLAKNSMIVTALRISQIIVTLLVLIFVLITFPDIPTIDDKNDPTGTVRSYRFAQLPQFFAVMAAILGFVYSLLYCILVLALDYWTNDVLLERIADCILAIALAVCGFCVGTSSTCKVDEKLRLNCTNLRGSIGCLYVAAVVYLATFAYSMMTQEVPHPDDQENLVPRGNYGPGPASPAHPRAVASRSADNTLDLMPRGKFGSIAADGGKPSFARDESGGLV</sequence>
<feature type="transmembrane region" description="Helical" evidence="2">
    <location>
        <begin position="104"/>
        <end position="124"/>
    </location>
</feature>
<feature type="region of interest" description="Disordered" evidence="1">
    <location>
        <begin position="169"/>
        <end position="193"/>
    </location>
</feature>
<keyword evidence="2" id="KW-0812">Transmembrane</keyword>
<evidence type="ECO:0000256" key="2">
    <source>
        <dbReference type="SAM" id="Phobius"/>
    </source>
</evidence>
<dbReference type="EMBL" id="CAADRA010005209">
    <property type="protein sequence ID" value="VFT87034.1"/>
    <property type="molecule type" value="Genomic_DNA"/>
</dbReference>
<accession>A0A485KQM2</accession>
<feature type="region of interest" description="Disordered" evidence="1">
    <location>
        <begin position="212"/>
        <end position="232"/>
    </location>
</feature>
<reference evidence="3" key="2">
    <citation type="submission" date="2019-06" db="EMBL/GenBank/DDBJ databases">
        <title>Genomics analysis of Aphanomyces spp. identifies a new class of oomycete effector associated with host adaptation.</title>
        <authorList>
            <person name="Gaulin E."/>
        </authorList>
    </citation>
    <scope>NUCLEOTIDE SEQUENCE</scope>
    <source>
        <strain evidence="3">CBS 578.67</strain>
    </source>
</reference>
<feature type="transmembrane region" description="Helical" evidence="2">
    <location>
        <begin position="139"/>
        <end position="159"/>
    </location>
</feature>
<protein>
    <submittedName>
        <fullName evidence="4">Aste57867_10158 protein</fullName>
    </submittedName>
</protein>
<dbReference type="AlphaFoldDB" id="A0A485KQM2"/>
<evidence type="ECO:0000313" key="4">
    <source>
        <dbReference type="EMBL" id="VFT87034.1"/>
    </source>
</evidence>
<dbReference type="EMBL" id="VJMH01005188">
    <property type="protein sequence ID" value="KAF0699258.1"/>
    <property type="molecule type" value="Genomic_DNA"/>
</dbReference>